<evidence type="ECO:0000313" key="17">
    <source>
        <dbReference type="EMBL" id="NXO22620.1"/>
    </source>
</evidence>
<evidence type="ECO:0000256" key="3">
    <source>
        <dbReference type="ARBA" id="ARBA00004504"/>
    </source>
</evidence>
<evidence type="ECO:0000256" key="9">
    <source>
        <dbReference type="ARBA" id="ARBA00023242"/>
    </source>
</evidence>
<dbReference type="SUPFAM" id="SSF57667">
    <property type="entry name" value="beta-beta-alpha zinc fingers"/>
    <property type="match status" value="2"/>
</dbReference>
<dbReference type="InterPro" id="IPR058719">
    <property type="entry name" value="WHD_LYAR"/>
</dbReference>
<organism evidence="17 18">
    <name type="scientific">Cisticola juncidis</name>
    <dbReference type="NCBI Taxonomy" id="52622"/>
    <lineage>
        <taxon>Eukaryota</taxon>
        <taxon>Metazoa</taxon>
        <taxon>Chordata</taxon>
        <taxon>Craniata</taxon>
        <taxon>Vertebrata</taxon>
        <taxon>Euteleostomi</taxon>
        <taxon>Archelosauria</taxon>
        <taxon>Archosauria</taxon>
        <taxon>Dinosauria</taxon>
        <taxon>Saurischia</taxon>
        <taxon>Theropoda</taxon>
        <taxon>Coelurosauria</taxon>
        <taxon>Aves</taxon>
        <taxon>Neognathae</taxon>
        <taxon>Neoaves</taxon>
        <taxon>Telluraves</taxon>
        <taxon>Australaves</taxon>
        <taxon>Passeriformes</taxon>
        <taxon>Sylvioidea</taxon>
        <taxon>Cisticolidae</taxon>
        <taxon>Cisticola</taxon>
    </lineage>
</organism>
<dbReference type="GO" id="GO:0001750">
    <property type="term" value="C:photoreceptor outer segment"/>
    <property type="evidence" value="ECO:0007669"/>
    <property type="project" value="UniProtKB-SubCell"/>
</dbReference>
<dbReference type="Pfam" id="PF08790">
    <property type="entry name" value="zf-LYAR"/>
    <property type="match status" value="1"/>
</dbReference>
<keyword evidence="7" id="KW-0862">Zinc</keyword>
<evidence type="ECO:0000256" key="4">
    <source>
        <dbReference type="ARBA" id="ARBA00022723"/>
    </source>
</evidence>
<dbReference type="Pfam" id="PF17848">
    <property type="entry name" value="Zn_ribbon_ACC"/>
    <property type="match status" value="1"/>
</dbReference>
<accession>A0A7L1QF96</accession>
<proteinExistence type="predicted"/>
<dbReference type="InterPro" id="IPR014898">
    <property type="entry name" value="Znf_C2H2_LYAR"/>
</dbReference>
<evidence type="ECO:0000256" key="12">
    <source>
        <dbReference type="PROSITE-ProRule" id="PRU01145"/>
    </source>
</evidence>
<dbReference type="GO" id="GO:0006364">
    <property type="term" value="P:rRNA processing"/>
    <property type="evidence" value="ECO:0007669"/>
    <property type="project" value="TreeGrafter"/>
</dbReference>
<evidence type="ECO:0000259" key="15">
    <source>
        <dbReference type="Pfam" id="PF17848"/>
    </source>
</evidence>
<dbReference type="FunFam" id="3.30.1490.490:FF:000001">
    <property type="entry name" value="cell growth-regulating nucleolar protein-like"/>
    <property type="match status" value="1"/>
</dbReference>
<dbReference type="GO" id="GO:0005730">
    <property type="term" value="C:nucleolus"/>
    <property type="evidence" value="ECO:0007669"/>
    <property type="project" value="UniProtKB-ARBA"/>
</dbReference>
<keyword evidence="8" id="KW-0175">Coiled coil</keyword>
<feature type="domain" description="Zinc finger C2H2 LYAR-type" evidence="14">
    <location>
        <begin position="31"/>
        <end position="58"/>
    </location>
</feature>
<sequence>MVVFTCNACGEAVKKAQVEKHVNICRNCQCLSCMDCGKDFWGDDYKEHVKCVSEDQKYGGKGFEAKTNKGDAKQQEWIQKIHEVMKKPNINPKVRNVLEQMRAFDNIPRKKVKFQNWIKNSLRINDSNLQDQVWDVFSEATRNVSLTGKQDKPQQKEEQQSAETGENTKAEENGVTDAKSERKKSKRERKEERQKNKKKEKKDLKLENQAEVKKSKKSKKGKESVEDEFEINGDGNHCETEEKTNVKKRKHKHVEGIHHTAYIFVCFKDAFSQLQNLINYLKEPHTKTKRMKTESISEDMETENINENEENVGADKGKFNWKGTIKAVLKQAPDNEISVKKLRKKVIAQYYAVAGERHKTEEEILVIFNKKVNNNPKFRVLKDKVKLVK</sequence>
<evidence type="ECO:0000259" key="16">
    <source>
        <dbReference type="Pfam" id="PF25879"/>
    </source>
</evidence>
<keyword evidence="18" id="KW-1185">Reference proteome</keyword>
<dbReference type="InterPro" id="IPR036236">
    <property type="entry name" value="Znf_C2H2_sf"/>
</dbReference>
<dbReference type="EMBL" id="VXBR01002740">
    <property type="protein sequence ID" value="NXO22620.1"/>
    <property type="molecule type" value="Genomic_DNA"/>
</dbReference>
<feature type="compositionally biased region" description="Basic and acidic residues" evidence="13">
    <location>
        <begin position="149"/>
        <end position="159"/>
    </location>
</feature>
<dbReference type="InterPro" id="IPR039999">
    <property type="entry name" value="LYAR"/>
</dbReference>
<dbReference type="GO" id="GO:0008270">
    <property type="term" value="F:zinc ion binding"/>
    <property type="evidence" value="ECO:0007669"/>
    <property type="project" value="UniProtKB-KW"/>
</dbReference>
<evidence type="ECO:0000256" key="13">
    <source>
        <dbReference type="SAM" id="MobiDB-lite"/>
    </source>
</evidence>
<evidence type="ECO:0000256" key="1">
    <source>
        <dbReference type="ARBA" id="ARBA00004123"/>
    </source>
</evidence>
<evidence type="ECO:0000259" key="14">
    <source>
        <dbReference type="Pfam" id="PF08790"/>
    </source>
</evidence>
<dbReference type="GO" id="GO:0005737">
    <property type="term" value="C:cytoplasm"/>
    <property type="evidence" value="ECO:0007669"/>
    <property type="project" value="UniProtKB-SubCell"/>
</dbReference>
<dbReference type="GO" id="GO:0000122">
    <property type="term" value="P:negative regulation of transcription by RNA polymerase II"/>
    <property type="evidence" value="ECO:0007669"/>
    <property type="project" value="TreeGrafter"/>
</dbReference>
<feature type="non-terminal residue" evidence="17">
    <location>
        <position position="389"/>
    </location>
</feature>
<comment type="subunit">
    <text evidence="10">Interacts with PRMT5; this interaction is direct. Interacts with GNL2 and RPL23A. Interacts with nucleolin/NCL; this interaction is direct. Interacts with phosphorylated IRF3; this interaction impairs IRF3 DNA-binding activity.</text>
</comment>
<dbReference type="InterPro" id="IPR041010">
    <property type="entry name" value="Znf-ACC"/>
</dbReference>
<dbReference type="Gene3D" id="1.10.10.2100">
    <property type="match status" value="1"/>
</dbReference>
<gene>
    <name evidence="17" type="primary">Lyar</name>
    <name evidence="17" type="ORF">CISJUN_R07413</name>
</gene>
<dbReference type="GO" id="GO:0003677">
    <property type="term" value="F:DNA binding"/>
    <property type="evidence" value="ECO:0007669"/>
    <property type="project" value="InterPro"/>
</dbReference>
<comment type="subcellular location">
    <subcellularLocation>
        <location evidence="3">Cell projection</location>
        <location evidence="3">Cilium</location>
        <location evidence="3">Photoreceptor outer segment</location>
    </subcellularLocation>
    <subcellularLocation>
        <location evidence="2">Cytoplasm</location>
    </subcellularLocation>
    <subcellularLocation>
        <location evidence="1">Nucleus</location>
    </subcellularLocation>
</comment>
<dbReference type="PANTHER" id="PTHR13100">
    <property type="entry name" value="CELL GROWTH-REGULATING NUCLEOLAR PROTEIN LYAR"/>
    <property type="match status" value="1"/>
</dbReference>
<feature type="non-terminal residue" evidence="17">
    <location>
        <position position="1"/>
    </location>
</feature>
<evidence type="ECO:0000256" key="10">
    <source>
        <dbReference type="ARBA" id="ARBA00063961"/>
    </source>
</evidence>
<keyword evidence="5" id="KW-0677">Repeat</keyword>
<keyword evidence="4" id="KW-0479">Metal-binding</keyword>
<evidence type="ECO:0000256" key="2">
    <source>
        <dbReference type="ARBA" id="ARBA00004496"/>
    </source>
</evidence>
<dbReference type="AlphaFoldDB" id="A0A7L1QF96"/>
<evidence type="ECO:0000256" key="5">
    <source>
        <dbReference type="ARBA" id="ARBA00022737"/>
    </source>
</evidence>
<dbReference type="FunFam" id="1.10.10.2100:FF:000002">
    <property type="entry name" value="cell growth-regulating nucleolar protein-like"/>
    <property type="match status" value="1"/>
</dbReference>
<feature type="domain" description="Cell growth-regulating nucleolar protein-like winged helix" evidence="16">
    <location>
        <begin position="316"/>
        <end position="388"/>
    </location>
</feature>
<comment type="caution">
    <text evidence="17">The sequence shown here is derived from an EMBL/GenBank/DDBJ whole genome shotgun (WGS) entry which is preliminary data.</text>
</comment>
<evidence type="ECO:0000256" key="11">
    <source>
        <dbReference type="ARBA" id="ARBA00069216"/>
    </source>
</evidence>
<dbReference type="PROSITE" id="PS51804">
    <property type="entry name" value="ZF_C2HC_LYAR"/>
    <property type="match status" value="2"/>
</dbReference>
<evidence type="ECO:0000256" key="6">
    <source>
        <dbReference type="ARBA" id="ARBA00022771"/>
    </source>
</evidence>
<keyword evidence="9" id="KW-0539">Nucleus</keyword>
<evidence type="ECO:0000256" key="8">
    <source>
        <dbReference type="ARBA" id="ARBA00023054"/>
    </source>
</evidence>
<dbReference type="Pfam" id="PF25879">
    <property type="entry name" value="WHD_LYAR"/>
    <property type="match status" value="1"/>
</dbReference>
<protein>
    <recommendedName>
        <fullName evidence="11">Cell growth-regulating nucleolar protein</fullName>
    </recommendedName>
</protein>
<dbReference type="Gene3D" id="3.30.1490.490">
    <property type="match status" value="1"/>
</dbReference>
<dbReference type="PANTHER" id="PTHR13100:SF10">
    <property type="entry name" value="CELL GROWTH-REGULATING NUCLEOLAR PROTEIN"/>
    <property type="match status" value="1"/>
</dbReference>
<evidence type="ECO:0000256" key="7">
    <source>
        <dbReference type="ARBA" id="ARBA00022833"/>
    </source>
</evidence>
<feature type="compositionally biased region" description="Basic and acidic residues" evidence="13">
    <location>
        <begin position="201"/>
        <end position="213"/>
    </location>
</feature>
<reference evidence="17 18" key="1">
    <citation type="submission" date="2019-09" db="EMBL/GenBank/DDBJ databases">
        <title>Bird 10,000 Genomes (B10K) Project - Family phase.</title>
        <authorList>
            <person name="Zhang G."/>
        </authorList>
    </citation>
    <scope>NUCLEOTIDE SEQUENCE [LARGE SCALE GENOMIC DNA]</scope>
    <source>
        <strain evidence="17">B10K-DU-002-30</strain>
        <tissue evidence="17">Muscle</tissue>
    </source>
</reference>
<name>A0A7L1QF96_9PASS</name>
<feature type="domain" description="Acetyl-coA carboxylase zinc finger" evidence="15">
    <location>
        <begin position="4"/>
        <end position="28"/>
    </location>
</feature>
<feature type="region of interest" description="Disordered" evidence="13">
    <location>
        <begin position="145"/>
        <end position="243"/>
    </location>
</feature>
<keyword evidence="6 12" id="KW-0863">Zinc-finger</keyword>
<dbReference type="Proteomes" id="UP000546986">
    <property type="component" value="Unassembled WGS sequence"/>
</dbReference>
<evidence type="ECO:0000313" key="18">
    <source>
        <dbReference type="Proteomes" id="UP000546986"/>
    </source>
</evidence>